<accession>A0A2S3UT52</accession>
<gene>
    <name evidence="1" type="ORF">CLV41_10544</name>
</gene>
<comment type="caution">
    <text evidence="1">The sequence shown here is derived from an EMBL/GenBank/DDBJ whole genome shotgun (WGS) entry which is preliminary data.</text>
</comment>
<name>A0A2S3UT52_9HYPH</name>
<evidence type="ECO:0000313" key="2">
    <source>
        <dbReference type="Proteomes" id="UP000236959"/>
    </source>
</evidence>
<reference evidence="1 2" key="1">
    <citation type="submission" date="2018-01" db="EMBL/GenBank/DDBJ databases">
        <title>Genomic Encyclopedia of Archaeal and Bacterial Type Strains, Phase II (KMG-II): from individual species to whole genera.</title>
        <authorList>
            <person name="Goeker M."/>
        </authorList>
    </citation>
    <scope>NUCLEOTIDE SEQUENCE [LARGE SCALE GENOMIC DNA]</scope>
    <source>
        <strain evidence="1 2">DSM 17023</strain>
    </source>
</reference>
<keyword evidence="2" id="KW-1185">Reference proteome</keyword>
<organism evidence="1 2">
    <name type="scientific">Roseibium marinum</name>
    <dbReference type="NCBI Taxonomy" id="281252"/>
    <lineage>
        <taxon>Bacteria</taxon>
        <taxon>Pseudomonadati</taxon>
        <taxon>Pseudomonadota</taxon>
        <taxon>Alphaproteobacteria</taxon>
        <taxon>Hyphomicrobiales</taxon>
        <taxon>Stappiaceae</taxon>
        <taxon>Roseibium</taxon>
    </lineage>
</organism>
<sequence>MVDIFSKKDGPRREDVAAKRLINENRATIHRLADQISNGGFSRSREKLRQSRQEPKPDGLIIHILGGSQTREETDPAVRISANNRVFVMDKISGKQLLFLGEIRSRGTTRYFALATEENGFISPLEEDVEQDLEDLNGIVIETPDIQEKFLEVMRKRLEVS</sequence>
<dbReference type="AlphaFoldDB" id="A0A2S3UT52"/>
<protein>
    <submittedName>
        <fullName evidence="1">Uncharacterized protein</fullName>
    </submittedName>
</protein>
<dbReference type="RefSeq" id="WP_103222837.1">
    <property type="nucleotide sequence ID" value="NZ_PPCN01000005.1"/>
</dbReference>
<proteinExistence type="predicted"/>
<dbReference type="EMBL" id="PPCN01000005">
    <property type="protein sequence ID" value="POF30866.1"/>
    <property type="molecule type" value="Genomic_DNA"/>
</dbReference>
<evidence type="ECO:0000313" key="1">
    <source>
        <dbReference type="EMBL" id="POF30866.1"/>
    </source>
</evidence>
<dbReference type="OrthoDB" id="8226460at2"/>
<dbReference type="Proteomes" id="UP000236959">
    <property type="component" value="Unassembled WGS sequence"/>
</dbReference>